<protein>
    <recommendedName>
        <fullName evidence="5">Histidinol dehydrogenase</fullName>
        <shortName evidence="5">HDH</shortName>
        <ecNumber evidence="5">1.1.1.23</ecNumber>
    </recommendedName>
</protein>
<evidence type="ECO:0000256" key="3">
    <source>
        <dbReference type="ARBA" id="ARBA00022833"/>
    </source>
</evidence>
<dbReference type="GO" id="GO:0004399">
    <property type="term" value="F:histidinol dehydrogenase activity"/>
    <property type="evidence" value="ECO:0007669"/>
    <property type="project" value="UniProtKB-EC"/>
</dbReference>
<evidence type="ECO:0000256" key="1">
    <source>
        <dbReference type="ARBA" id="ARBA00010178"/>
    </source>
</evidence>
<feature type="binding site" evidence="5">
    <location>
        <position position="329"/>
    </location>
    <ligand>
        <name>substrate</name>
    </ligand>
</feature>
<accession>A0ABU0MDY0</accession>
<comment type="function">
    <text evidence="5">Catalyzes the sequential NAD-dependent oxidations of L-histidinol to L-histidinaldehyde and then to L-histidine.</text>
</comment>
<feature type="binding site" evidence="5">
    <location>
        <position position="259"/>
    </location>
    <ligand>
        <name>Zn(2+)</name>
        <dbReference type="ChEBI" id="CHEBI:29105"/>
    </ligand>
</feature>
<feature type="binding site" evidence="5">
    <location>
        <position position="421"/>
    </location>
    <ligand>
        <name>Zn(2+)</name>
        <dbReference type="ChEBI" id="CHEBI:29105"/>
    </ligand>
</feature>
<feature type="binding site" evidence="5">
    <location>
        <position position="362"/>
    </location>
    <ligand>
        <name>Zn(2+)</name>
        <dbReference type="ChEBI" id="CHEBI:29105"/>
    </ligand>
</feature>
<keyword evidence="2 5" id="KW-0479">Metal-binding</keyword>
<dbReference type="InterPro" id="IPR012131">
    <property type="entry name" value="Hstdl_DH"/>
</dbReference>
<dbReference type="Gene3D" id="1.20.5.1300">
    <property type="match status" value="1"/>
</dbReference>
<feature type="binding site" evidence="5">
    <location>
        <position position="214"/>
    </location>
    <ligand>
        <name>NAD(+)</name>
        <dbReference type="ChEBI" id="CHEBI:57540"/>
    </ligand>
</feature>
<feature type="binding site" evidence="5">
    <location>
        <position position="259"/>
    </location>
    <ligand>
        <name>substrate</name>
    </ligand>
</feature>
<comment type="caution">
    <text evidence="8">The sequence shown here is derived from an EMBL/GenBank/DDBJ whole genome shotgun (WGS) entry which is preliminary data.</text>
</comment>
<proteinExistence type="inferred from homology"/>
<feature type="binding site" evidence="5">
    <location>
        <position position="262"/>
    </location>
    <ligand>
        <name>Zn(2+)</name>
        <dbReference type="ChEBI" id="CHEBI:29105"/>
    </ligand>
</feature>
<feature type="binding site" evidence="5">
    <location>
        <position position="237"/>
    </location>
    <ligand>
        <name>substrate</name>
    </ligand>
</feature>
<keyword evidence="5" id="KW-0368">Histidine biosynthesis</keyword>
<dbReference type="RefSeq" id="WP_209977615.1">
    <property type="nucleotide sequence ID" value="NZ_JAGINO010000001.1"/>
</dbReference>
<reference evidence="8 9" key="1">
    <citation type="submission" date="2023-07" db="EMBL/GenBank/DDBJ databases">
        <title>Genomic Encyclopedia of Type Strains, Phase IV (KMG-IV): sequencing the most valuable type-strain genomes for metagenomic binning, comparative biology and taxonomic classification.</title>
        <authorList>
            <person name="Goeker M."/>
        </authorList>
    </citation>
    <scope>NUCLEOTIDE SEQUENCE [LARGE SCALE GENOMIC DNA]</scope>
    <source>
        <strain evidence="8 9">DSM 19922</strain>
    </source>
</reference>
<dbReference type="PIRSF" id="PIRSF000099">
    <property type="entry name" value="Histidinol_dh"/>
    <property type="match status" value="1"/>
</dbReference>
<gene>
    <name evidence="5" type="primary">hisD</name>
    <name evidence="8" type="ORF">QO018_000420</name>
</gene>
<feature type="binding site" evidence="5">
    <location>
        <position position="421"/>
    </location>
    <ligand>
        <name>substrate</name>
    </ligand>
</feature>
<keyword evidence="9" id="KW-1185">Reference proteome</keyword>
<evidence type="ECO:0000256" key="7">
    <source>
        <dbReference type="RuleBase" id="RU004175"/>
    </source>
</evidence>
<keyword evidence="3 5" id="KW-0862">Zinc</keyword>
<dbReference type="CDD" id="cd06572">
    <property type="entry name" value="Histidinol_dh"/>
    <property type="match status" value="1"/>
</dbReference>
<comment type="similarity">
    <text evidence="1 5 6 7">Belongs to the histidinol dehydrogenase family.</text>
</comment>
<feature type="active site" description="Proton acceptor" evidence="5">
    <location>
        <position position="328"/>
    </location>
</feature>
<evidence type="ECO:0000256" key="5">
    <source>
        <dbReference type="HAMAP-Rule" id="MF_01024"/>
    </source>
</evidence>
<evidence type="ECO:0000256" key="6">
    <source>
        <dbReference type="PIRNR" id="PIRNR000099"/>
    </source>
</evidence>
<dbReference type="PROSITE" id="PS00611">
    <property type="entry name" value="HISOL_DEHYDROGENASE"/>
    <property type="match status" value="1"/>
</dbReference>
<dbReference type="EMBL" id="JAUSVU010000001">
    <property type="protein sequence ID" value="MDQ0531588.1"/>
    <property type="molecule type" value="Genomic_DNA"/>
</dbReference>
<dbReference type="PRINTS" id="PR00083">
    <property type="entry name" value="HOLDHDRGNASE"/>
</dbReference>
<keyword evidence="5" id="KW-0520">NAD</keyword>
<name>A0ABU0MDY0_9PROT</name>
<evidence type="ECO:0000256" key="2">
    <source>
        <dbReference type="ARBA" id="ARBA00022723"/>
    </source>
</evidence>
<dbReference type="NCBIfam" id="TIGR00069">
    <property type="entry name" value="hisD"/>
    <property type="match status" value="1"/>
</dbReference>
<dbReference type="Proteomes" id="UP001244552">
    <property type="component" value="Unassembled WGS sequence"/>
</dbReference>
<dbReference type="InterPro" id="IPR001692">
    <property type="entry name" value="Histidinol_DH_CS"/>
</dbReference>
<feature type="binding site" evidence="5">
    <location>
        <position position="262"/>
    </location>
    <ligand>
        <name>substrate</name>
    </ligand>
</feature>
<dbReference type="Gene3D" id="3.40.50.1980">
    <property type="entry name" value="Nitrogenase molybdenum iron protein domain"/>
    <property type="match status" value="2"/>
</dbReference>
<comment type="catalytic activity">
    <reaction evidence="5">
        <text>L-histidinol + 2 NAD(+) + H2O = L-histidine + 2 NADH + 3 H(+)</text>
        <dbReference type="Rhea" id="RHEA:20641"/>
        <dbReference type="ChEBI" id="CHEBI:15377"/>
        <dbReference type="ChEBI" id="CHEBI:15378"/>
        <dbReference type="ChEBI" id="CHEBI:57540"/>
        <dbReference type="ChEBI" id="CHEBI:57595"/>
        <dbReference type="ChEBI" id="CHEBI:57699"/>
        <dbReference type="ChEBI" id="CHEBI:57945"/>
        <dbReference type="EC" id="1.1.1.23"/>
    </reaction>
</comment>
<feature type="binding site" evidence="5">
    <location>
        <position position="191"/>
    </location>
    <ligand>
        <name>NAD(+)</name>
        <dbReference type="ChEBI" id="CHEBI:57540"/>
    </ligand>
</feature>
<evidence type="ECO:0000256" key="4">
    <source>
        <dbReference type="ARBA" id="ARBA00023002"/>
    </source>
</evidence>
<feature type="binding site" evidence="5">
    <location>
        <position position="416"/>
    </location>
    <ligand>
        <name>substrate</name>
    </ligand>
</feature>
<evidence type="ECO:0000313" key="8">
    <source>
        <dbReference type="EMBL" id="MDQ0531588.1"/>
    </source>
</evidence>
<keyword evidence="5" id="KW-0028">Amino-acid biosynthesis</keyword>
<feature type="binding site" evidence="5">
    <location>
        <position position="130"/>
    </location>
    <ligand>
        <name>NAD(+)</name>
        <dbReference type="ChEBI" id="CHEBI:57540"/>
    </ligand>
</feature>
<keyword evidence="4 5" id="KW-0560">Oxidoreductase</keyword>
<dbReference type="InterPro" id="IPR022695">
    <property type="entry name" value="Histidinol_DH_monofunct"/>
</dbReference>
<dbReference type="InterPro" id="IPR016161">
    <property type="entry name" value="Ald_DH/histidinol_DH"/>
</dbReference>
<sequence length="444" mass="46337">MPVRLDVRDTGFAAGFEALLHAKREASEDVQTLVAGVIEQVRARGDAALIDYTARWDRLTLTAGTLRIGRDEIDAATAKCSAETLEALDLAAARIEEFHRRQIPEVTDYRDAVGVRLGARWTPVGAVGLYVPGGTASYPSSVLMNALPAKVAGVERVVMVVPTPDGAINPLVLAAAKRCGIDEIYRIGGAQAVAALAHGTATIRPVDKIVGPGNAFVAAAKRQVYGLVGIDSIAGPSEILVVADGRNDPAWIAMDLLSQAEHDTSAQSILITDDGDFADAVAAAVDRHLETLPRSAIAGESWREHGAILLVGDLAADAPALVDRLAPEHLELAVEDPDALAARIRNAGAIFLGRYTPEAIGDYVAGPNHVLPTARSARFSSGLNVLDFMKRTTFVACDADSLKAIGPAAVTLAMAEGLEAHARSVAQRLPGQPGGDGGRLGTGG</sequence>
<dbReference type="PANTHER" id="PTHR21256:SF2">
    <property type="entry name" value="HISTIDINE BIOSYNTHESIS TRIFUNCTIONAL PROTEIN"/>
    <property type="match status" value="1"/>
</dbReference>
<dbReference type="PANTHER" id="PTHR21256">
    <property type="entry name" value="HISTIDINOL DEHYDROGENASE HDH"/>
    <property type="match status" value="1"/>
</dbReference>
<organism evidence="8 9">
    <name type="scientific">Azospirillum picis</name>
    <dbReference type="NCBI Taxonomy" id="488438"/>
    <lineage>
        <taxon>Bacteria</taxon>
        <taxon>Pseudomonadati</taxon>
        <taxon>Pseudomonadota</taxon>
        <taxon>Alphaproteobacteria</taxon>
        <taxon>Rhodospirillales</taxon>
        <taxon>Azospirillaceae</taxon>
        <taxon>Azospirillum</taxon>
    </lineage>
</organism>
<dbReference type="Pfam" id="PF00815">
    <property type="entry name" value="Histidinol_dh"/>
    <property type="match status" value="1"/>
</dbReference>
<dbReference type="SUPFAM" id="SSF53720">
    <property type="entry name" value="ALDH-like"/>
    <property type="match status" value="1"/>
</dbReference>
<dbReference type="EC" id="1.1.1.23" evidence="5"/>
<evidence type="ECO:0000313" key="9">
    <source>
        <dbReference type="Proteomes" id="UP001244552"/>
    </source>
</evidence>
<comment type="pathway">
    <text evidence="5">Amino-acid biosynthesis; L-histidine biosynthesis; L-histidine from 5-phospho-alpha-D-ribose 1-diphosphate: step 9/9.</text>
</comment>
<dbReference type="HAMAP" id="MF_01024">
    <property type="entry name" value="HisD"/>
    <property type="match status" value="1"/>
</dbReference>
<feature type="active site" description="Proton acceptor" evidence="5">
    <location>
        <position position="329"/>
    </location>
</feature>
<comment type="cofactor">
    <cofactor evidence="5">
        <name>Zn(2+)</name>
        <dbReference type="ChEBI" id="CHEBI:29105"/>
    </cofactor>
    <text evidence="5">Binds 1 zinc ion per subunit.</text>
</comment>
<feature type="binding site" evidence="5">
    <location>
        <position position="362"/>
    </location>
    <ligand>
        <name>substrate</name>
    </ligand>
</feature>